<protein>
    <recommendedName>
        <fullName evidence="2">Protein kinase domain-containing protein</fullName>
    </recommendedName>
</protein>
<feature type="compositionally biased region" description="Basic and acidic residues" evidence="1">
    <location>
        <begin position="700"/>
        <end position="715"/>
    </location>
</feature>
<evidence type="ECO:0000259" key="2">
    <source>
        <dbReference type="PROSITE" id="PS50011"/>
    </source>
</evidence>
<reference evidence="3 4" key="1">
    <citation type="submission" date="2020-01" db="EMBL/GenBank/DDBJ databases">
        <authorList>
            <person name="Gupta K D."/>
        </authorList>
    </citation>
    <scope>NUCLEOTIDE SEQUENCE [LARGE SCALE GENOMIC DNA]</scope>
</reference>
<feature type="compositionally biased region" description="Low complexity" evidence="1">
    <location>
        <begin position="1"/>
        <end position="17"/>
    </location>
</feature>
<gene>
    <name evidence="3" type="ORF">AAE3_LOCUS6852</name>
</gene>
<feature type="domain" description="Protein kinase" evidence="2">
    <location>
        <begin position="335"/>
        <end position="665"/>
    </location>
</feature>
<feature type="compositionally biased region" description="Low complexity" evidence="1">
    <location>
        <begin position="679"/>
        <end position="695"/>
    </location>
</feature>
<dbReference type="PROSITE" id="PS50011">
    <property type="entry name" value="PROTEIN_KINASE_DOM"/>
    <property type="match status" value="1"/>
</dbReference>
<dbReference type="GO" id="GO:0005524">
    <property type="term" value="F:ATP binding"/>
    <property type="evidence" value="ECO:0007669"/>
    <property type="project" value="InterPro"/>
</dbReference>
<dbReference type="GO" id="GO:0004672">
    <property type="term" value="F:protein kinase activity"/>
    <property type="evidence" value="ECO:0007669"/>
    <property type="project" value="InterPro"/>
</dbReference>
<dbReference type="SUPFAM" id="SSF56112">
    <property type="entry name" value="Protein kinase-like (PK-like)"/>
    <property type="match status" value="1"/>
</dbReference>
<dbReference type="InterPro" id="IPR008266">
    <property type="entry name" value="Tyr_kinase_AS"/>
</dbReference>
<dbReference type="OrthoDB" id="5584477at2759"/>
<dbReference type="EMBL" id="CACVBS010000046">
    <property type="protein sequence ID" value="CAA7264864.1"/>
    <property type="molecule type" value="Genomic_DNA"/>
</dbReference>
<keyword evidence="4" id="KW-1185">Reference proteome</keyword>
<feature type="compositionally biased region" description="Polar residues" evidence="1">
    <location>
        <begin position="727"/>
        <end position="737"/>
    </location>
</feature>
<organism evidence="3 4">
    <name type="scientific">Cyclocybe aegerita</name>
    <name type="common">Black poplar mushroom</name>
    <name type="synonym">Agrocybe aegerita</name>
    <dbReference type="NCBI Taxonomy" id="1973307"/>
    <lineage>
        <taxon>Eukaryota</taxon>
        <taxon>Fungi</taxon>
        <taxon>Dikarya</taxon>
        <taxon>Basidiomycota</taxon>
        <taxon>Agaricomycotina</taxon>
        <taxon>Agaricomycetes</taxon>
        <taxon>Agaricomycetidae</taxon>
        <taxon>Agaricales</taxon>
        <taxon>Agaricineae</taxon>
        <taxon>Bolbitiaceae</taxon>
        <taxon>Cyclocybe</taxon>
    </lineage>
</organism>
<dbReference type="Gene3D" id="1.10.510.10">
    <property type="entry name" value="Transferase(Phosphotransferase) domain 1"/>
    <property type="match status" value="1"/>
</dbReference>
<dbReference type="PROSITE" id="PS00109">
    <property type="entry name" value="PROTEIN_KINASE_TYR"/>
    <property type="match status" value="1"/>
</dbReference>
<feature type="region of interest" description="Disordered" evidence="1">
    <location>
        <begin position="652"/>
        <end position="747"/>
    </location>
</feature>
<proteinExistence type="predicted"/>
<dbReference type="PANTHER" id="PTHR38248">
    <property type="entry name" value="FUNK1 6"/>
    <property type="match status" value="1"/>
</dbReference>
<feature type="region of interest" description="Disordered" evidence="1">
    <location>
        <begin position="1"/>
        <end position="34"/>
    </location>
</feature>
<comment type="caution">
    <text evidence="3">The sequence shown here is derived from an EMBL/GenBank/DDBJ whole genome shotgun (WGS) entry which is preliminary data.</text>
</comment>
<dbReference type="InterPro" id="IPR011009">
    <property type="entry name" value="Kinase-like_dom_sf"/>
</dbReference>
<accession>A0A8S0VW91</accession>
<dbReference type="InterPro" id="IPR040976">
    <property type="entry name" value="Pkinase_fungal"/>
</dbReference>
<dbReference type="InterPro" id="IPR000719">
    <property type="entry name" value="Prot_kinase_dom"/>
</dbReference>
<dbReference type="Pfam" id="PF17667">
    <property type="entry name" value="Pkinase_fungal"/>
    <property type="match status" value="1"/>
</dbReference>
<sequence>MSDEPSSSPLSPLTSLDSESEGPQLTEDTRTTQVQQSIADTVVSSSITSSLVEDTPMKTSANGGENGFATVKLEEKAIKAELEGAIFFLDSLADNVFVGRVASDKKIQRFLEKSKHYDCQSKTWDVPNTGREPELYKPHLAIIHSILKFFGYTNHDRRSLYDTHAKGLSHEAAGNGKTLKSSPDFMVRGSGKNYPKERPKENKQAVYPNCVSPIEIKTESSVSFMSDLCQVAVYARECFVSQKNRYYVLCPIITQSHLQLFIFHRSGVHHSRRIDIHKEPTLFVRIILGVCSLDDALVGFDTRVFYDSQGKRFITAVDDDNKPITYALDEFEALFTRRSIKGRGTCCWSAQGRRHHLLVKDSWHHPSRTPETIFLEALVDLDGVVQMVAYESDGTKISEFPVFDWLSDEEKEQNIRDRVFSRVVLRWSGRGLTKFESRMEILTTLRDAIAGHQKMLDKGILHRDVSINNVVIGKHRDKGKVGTRGVLIDLDMAVWTARMESLRGKDFRTGTRAYQSGNVLYSYFEPSKCRPHSHLDDLESFFYVLCWICFSYLGVRKKLPGTPPILADWDDEDPSRALRAKKSFYFDLVPVAVVPDFFGDPFRNLLQNLQSFFRPLIPDLKTTPRPLAEILKTSDEDYKTILKMFDDAIEEASGAREVPAAPPATPTREPAPPPPLPQASPSRESRNVNNSSSSSSRKRGSGEVDHVADAADSPRQKRRRKSYKPKTPSSLSQSIGPSQEDDNEDDE</sequence>
<dbReference type="Proteomes" id="UP000467700">
    <property type="component" value="Unassembled WGS sequence"/>
</dbReference>
<feature type="compositionally biased region" description="Pro residues" evidence="1">
    <location>
        <begin position="660"/>
        <end position="678"/>
    </location>
</feature>
<evidence type="ECO:0000256" key="1">
    <source>
        <dbReference type="SAM" id="MobiDB-lite"/>
    </source>
</evidence>
<evidence type="ECO:0000313" key="4">
    <source>
        <dbReference type="Proteomes" id="UP000467700"/>
    </source>
</evidence>
<dbReference type="PANTHER" id="PTHR38248:SF2">
    <property type="entry name" value="FUNK1 11"/>
    <property type="match status" value="1"/>
</dbReference>
<name>A0A8S0VW91_CYCAE</name>
<evidence type="ECO:0000313" key="3">
    <source>
        <dbReference type="EMBL" id="CAA7264864.1"/>
    </source>
</evidence>
<dbReference type="AlphaFoldDB" id="A0A8S0VW91"/>